<organism evidence="2 3">
    <name type="scientific">Plantibacter flavus</name>
    <dbReference type="NCBI Taxonomy" id="150123"/>
    <lineage>
        <taxon>Bacteria</taxon>
        <taxon>Bacillati</taxon>
        <taxon>Actinomycetota</taxon>
        <taxon>Actinomycetes</taxon>
        <taxon>Micrococcales</taxon>
        <taxon>Microbacteriaceae</taxon>
        <taxon>Plantibacter</taxon>
    </lineage>
</organism>
<feature type="compositionally biased region" description="Polar residues" evidence="1">
    <location>
        <begin position="179"/>
        <end position="189"/>
    </location>
</feature>
<dbReference type="EMBL" id="RKHL01000001">
    <property type="protein sequence ID" value="ROR83370.1"/>
    <property type="molecule type" value="Genomic_DNA"/>
</dbReference>
<comment type="caution">
    <text evidence="2">The sequence shown here is derived from an EMBL/GenBank/DDBJ whole genome shotgun (WGS) entry which is preliminary data.</text>
</comment>
<reference evidence="2 3" key="1">
    <citation type="submission" date="2018-11" db="EMBL/GenBank/DDBJ databases">
        <title>Sequencing the genomes of 1000 actinobacteria strains.</title>
        <authorList>
            <person name="Klenk H.-P."/>
        </authorList>
    </citation>
    <scope>NUCLEOTIDE SEQUENCE [LARGE SCALE GENOMIC DNA]</scope>
    <source>
        <strain evidence="2 3">DSM 14012</strain>
    </source>
</reference>
<dbReference type="AlphaFoldDB" id="A0A3N2C7H9"/>
<protein>
    <submittedName>
        <fullName evidence="2">Uncharacterized protein</fullName>
    </submittedName>
</protein>
<accession>A0A3N2C7H9</accession>
<gene>
    <name evidence="2" type="ORF">EDD42_3481</name>
</gene>
<feature type="region of interest" description="Disordered" evidence="1">
    <location>
        <begin position="157"/>
        <end position="189"/>
    </location>
</feature>
<keyword evidence="3" id="KW-1185">Reference proteome</keyword>
<evidence type="ECO:0000256" key="1">
    <source>
        <dbReference type="SAM" id="MobiDB-lite"/>
    </source>
</evidence>
<name>A0A3N2C7H9_9MICO</name>
<proteinExistence type="predicted"/>
<dbReference type="RefSeq" id="WP_085511210.1">
    <property type="nucleotide sequence ID" value="NZ_FXAP01000002.1"/>
</dbReference>
<feature type="compositionally biased region" description="Basic and acidic residues" evidence="1">
    <location>
        <begin position="157"/>
        <end position="170"/>
    </location>
</feature>
<sequence length="189" mass="21744">MDDDGRTETGEQPHAPEQDKLLIEWLEIMHPRLARFEDFLTPREVVTDYSRDSLVSLERLILHRWPDRHAFAQEQDTDFTDGATRYIGETYLRIAGGGWFVNHDPKFLYSGRLCILLDVEMPVPISPLNLIITMLSRRTGNVLTRIWDGQTKNVTERSLTEPGWEPKREPFPGAIPMSRLSSALTPSVR</sequence>
<evidence type="ECO:0000313" key="2">
    <source>
        <dbReference type="EMBL" id="ROR83370.1"/>
    </source>
</evidence>
<dbReference type="Proteomes" id="UP000266915">
    <property type="component" value="Unassembled WGS sequence"/>
</dbReference>
<evidence type="ECO:0000313" key="3">
    <source>
        <dbReference type="Proteomes" id="UP000266915"/>
    </source>
</evidence>